<evidence type="ECO:0000313" key="2">
    <source>
        <dbReference type="EMBL" id="CAJ1932593.1"/>
    </source>
</evidence>
<organism evidence="2 3">
    <name type="scientific">Cylindrotheca closterium</name>
    <dbReference type="NCBI Taxonomy" id="2856"/>
    <lineage>
        <taxon>Eukaryota</taxon>
        <taxon>Sar</taxon>
        <taxon>Stramenopiles</taxon>
        <taxon>Ochrophyta</taxon>
        <taxon>Bacillariophyta</taxon>
        <taxon>Bacillariophyceae</taxon>
        <taxon>Bacillariophycidae</taxon>
        <taxon>Bacillariales</taxon>
        <taxon>Bacillariaceae</taxon>
        <taxon>Cylindrotheca</taxon>
    </lineage>
</organism>
<feature type="compositionally biased region" description="Low complexity" evidence="1">
    <location>
        <begin position="505"/>
        <end position="514"/>
    </location>
</feature>
<feature type="compositionally biased region" description="Basic and acidic residues" evidence="1">
    <location>
        <begin position="247"/>
        <end position="261"/>
    </location>
</feature>
<feature type="compositionally biased region" description="Polar residues" evidence="1">
    <location>
        <begin position="96"/>
        <end position="112"/>
    </location>
</feature>
<feature type="region of interest" description="Disordered" evidence="1">
    <location>
        <begin position="89"/>
        <end position="654"/>
    </location>
</feature>
<accession>A0AAD2CKG0</accession>
<protein>
    <submittedName>
        <fullName evidence="2">Uncharacterized protein</fullName>
    </submittedName>
</protein>
<feature type="compositionally biased region" description="Polar residues" evidence="1">
    <location>
        <begin position="187"/>
        <end position="200"/>
    </location>
</feature>
<feature type="compositionally biased region" description="Basic and acidic residues" evidence="1">
    <location>
        <begin position="544"/>
        <end position="564"/>
    </location>
</feature>
<evidence type="ECO:0000256" key="1">
    <source>
        <dbReference type="SAM" id="MobiDB-lite"/>
    </source>
</evidence>
<feature type="compositionally biased region" description="Basic and acidic residues" evidence="1">
    <location>
        <begin position="525"/>
        <end position="537"/>
    </location>
</feature>
<feature type="compositionally biased region" description="Basic and acidic residues" evidence="1">
    <location>
        <begin position="145"/>
        <end position="178"/>
    </location>
</feature>
<feature type="compositionally biased region" description="Acidic residues" evidence="1">
    <location>
        <begin position="565"/>
        <end position="577"/>
    </location>
</feature>
<comment type="caution">
    <text evidence="2">The sequence shown here is derived from an EMBL/GenBank/DDBJ whole genome shotgun (WGS) entry which is preliminary data.</text>
</comment>
<feature type="compositionally biased region" description="Basic and acidic residues" evidence="1">
    <location>
        <begin position="351"/>
        <end position="362"/>
    </location>
</feature>
<dbReference type="Proteomes" id="UP001295423">
    <property type="component" value="Unassembled WGS sequence"/>
</dbReference>
<sequence>MGLRFTEETTTAVYEFEKMTWDEMDEVFYTEEEIGDFRHSAFMIECGLEEEDWAVPDVEPTPWNKEVDAIKIKNFATNLGELREHQLKAKREHQLTDSTAKVDSPPSNTSDPVESEAKPLHEEPKLEPKAEATNPVMQTMPPIKSESKPETEDKIENELDPEKITTVDSKSSIEDDLKSSAAMQDASARTATTESTLSTHDSIDSPPPTTVPLSPLQKTNKSAITKENKKSSPKPLVSPIQRSYSMDTRRKDKSKLDKILKSIESPTRSPKKTTAPTLSPIASPKSTEDKEVNKSISPSVFVPKIPPRSLVRTNSLKKGNKKNRSKVLASLDNETSDMAQVPVKTKLKPTKSADLEHMRTAAEEDLDKSERKLKRNLMRTTSGSMRNLMRPPRRGKKGDKDVGESPTKPKRRTKKNGMHDSSTSMDLESVAEGSEKKKKKKRSSLSNSQRSLGSGGSAKKRSSLKRQDSSTKKKRPSLNRGDSSMSAASSGSMSKRRPSLKRNDSSMSATSSGSKKSKRRSLLKQLERSAGEDASERKPRRGMKKQESLRLQKEKEKKNRKSSEEDPESSLSEDELNDLNTLLSPIREPKSKRGTSADRSLDSQNMSSISSGVSFLGSIDAGSVGSDRSIGTFDDDEDFDLPSRPTESDGESENQVLQEFYRYMKSEPTRHHGGVKVYTVYKETTSSHNGKATTSRNFAGAALVLSGSD</sequence>
<feature type="compositionally biased region" description="Low complexity" evidence="1">
    <location>
        <begin position="607"/>
        <end position="619"/>
    </location>
</feature>
<dbReference type="AlphaFoldDB" id="A0AAD2CKG0"/>
<dbReference type="EMBL" id="CAKOGP040000224">
    <property type="protein sequence ID" value="CAJ1932593.1"/>
    <property type="molecule type" value="Genomic_DNA"/>
</dbReference>
<feature type="compositionally biased region" description="Basic and acidic residues" evidence="1">
    <location>
        <begin position="115"/>
        <end position="130"/>
    </location>
</feature>
<reference evidence="2" key="1">
    <citation type="submission" date="2023-08" db="EMBL/GenBank/DDBJ databases">
        <authorList>
            <person name="Audoor S."/>
            <person name="Bilcke G."/>
        </authorList>
    </citation>
    <scope>NUCLEOTIDE SEQUENCE</scope>
</reference>
<proteinExistence type="predicted"/>
<evidence type="ECO:0000313" key="3">
    <source>
        <dbReference type="Proteomes" id="UP001295423"/>
    </source>
</evidence>
<gene>
    <name evidence="2" type="ORF">CYCCA115_LOCUS2914</name>
</gene>
<keyword evidence="3" id="KW-1185">Reference proteome</keyword>
<feature type="compositionally biased region" description="Polar residues" evidence="1">
    <location>
        <begin position="264"/>
        <end position="277"/>
    </location>
</feature>
<name>A0AAD2CKG0_9STRA</name>
<feature type="compositionally biased region" description="Low complexity" evidence="1">
    <location>
        <begin position="483"/>
        <end position="493"/>
    </location>
</feature>
<feature type="compositionally biased region" description="Basic and acidic residues" evidence="1">
    <location>
        <begin position="587"/>
        <end position="601"/>
    </location>
</feature>